<reference evidence="1 2" key="1">
    <citation type="submission" date="2024-12" db="EMBL/GenBank/DDBJ databases">
        <authorList>
            <person name="Lee Y."/>
        </authorList>
    </citation>
    <scope>NUCLEOTIDE SEQUENCE [LARGE SCALE GENOMIC DNA]</scope>
    <source>
        <strain evidence="1 2">03SUJ4</strain>
    </source>
</reference>
<accession>A0ABW9KKY0</accession>
<comment type="caution">
    <text evidence="1">The sequence shown here is derived from an EMBL/GenBank/DDBJ whole genome shotgun (WGS) entry which is preliminary data.</text>
</comment>
<keyword evidence="2" id="KW-1185">Reference proteome</keyword>
<evidence type="ECO:0000313" key="1">
    <source>
        <dbReference type="EMBL" id="MFN2976217.1"/>
    </source>
</evidence>
<dbReference type="Pfam" id="PF22668">
    <property type="entry name" value="DUF7009"/>
    <property type="match status" value="1"/>
</dbReference>
<dbReference type="Proteomes" id="UP001634747">
    <property type="component" value="Unassembled WGS sequence"/>
</dbReference>
<sequence>MKLRLAKNSLRLRVLRSEVAALHTGARLQETLCLGPDPSARFTYAIEQTVGTNIPEVRFTGNEILVSIPAEQILHWATSDQVGIYAQVETGAVQPIALVVEKDFACLDRSDADNADTYQNPNMTC</sequence>
<dbReference type="EMBL" id="JBJYXY010000001">
    <property type="protein sequence ID" value="MFN2976217.1"/>
    <property type="molecule type" value="Genomic_DNA"/>
</dbReference>
<proteinExistence type="predicted"/>
<name>A0ABW9KKY0_9BACT</name>
<gene>
    <name evidence="1" type="ORF">ACK2TP_10635</name>
</gene>
<protein>
    <submittedName>
        <fullName evidence="1">DUF7009 family protein</fullName>
    </submittedName>
</protein>
<organism evidence="1 2">
    <name type="scientific">Terriglobus aquaticus</name>
    <dbReference type="NCBI Taxonomy" id="940139"/>
    <lineage>
        <taxon>Bacteria</taxon>
        <taxon>Pseudomonadati</taxon>
        <taxon>Acidobacteriota</taxon>
        <taxon>Terriglobia</taxon>
        <taxon>Terriglobales</taxon>
        <taxon>Acidobacteriaceae</taxon>
        <taxon>Terriglobus</taxon>
    </lineage>
</organism>
<dbReference type="RefSeq" id="WP_263412296.1">
    <property type="nucleotide sequence ID" value="NZ_BAABBH010000001.1"/>
</dbReference>
<dbReference type="InterPro" id="IPR053825">
    <property type="entry name" value="DUF7009"/>
</dbReference>
<evidence type="ECO:0000313" key="2">
    <source>
        <dbReference type="Proteomes" id="UP001634747"/>
    </source>
</evidence>